<sequence length="466" mass="48681">MGTTALIAVMSAVASLVLGYPVGQWLASLRRLRRLVTTVLLVPFILPAFLVGIALRPLLGDLLDNNRLSIAALIGAHVVMNAGFIAVVTAASMTPRDQSEAAALDGATAFRIRAHIQLPQQLPALGAAGLLVALYSATSFGLVQTLGQGSIRTLETEIAVAALQRLDLTTAATLALFQSILTVGFFVMAKKFGAEPTSLFGEGEEATVKSRVGRVLGLGLLAAIVWVVGGVFEKALTTGPGLWGNVVNLTGRGTRDVVNLSVVEAAGNSLRNVVVASVISLVLAWWLSRKNVGLAVLLPIGISPLVIGLGALVLSGYVPAPLASSWLVLPLVQSIFLTPLAFQIIQPASRAVSEDILDAATLDGAEGLKLWGWVELPLLIRPLLVAGALVSLGSLGEFGAASFLTYGSNQTLPLVMFRLMSRPGAENLGMAMAAASLFVVLAVAVLWLIFSSRSALTRGDSHDQQH</sequence>
<protein>
    <submittedName>
        <fullName evidence="9">Unannotated protein</fullName>
    </submittedName>
</protein>
<dbReference type="PROSITE" id="PS50928">
    <property type="entry name" value="ABC_TM1"/>
    <property type="match status" value="2"/>
</dbReference>
<feature type="transmembrane region" description="Helical" evidence="7">
    <location>
        <begin position="269"/>
        <end position="287"/>
    </location>
</feature>
<dbReference type="InterPro" id="IPR000515">
    <property type="entry name" value="MetI-like"/>
</dbReference>
<feature type="transmembrane region" description="Helical" evidence="7">
    <location>
        <begin position="171"/>
        <end position="189"/>
    </location>
</feature>
<dbReference type="InterPro" id="IPR035906">
    <property type="entry name" value="MetI-like_sf"/>
</dbReference>
<comment type="subcellular location">
    <subcellularLocation>
        <location evidence="1">Cell membrane</location>
        <topology evidence="1">Multi-pass membrane protein</topology>
    </subcellularLocation>
</comment>
<dbReference type="AlphaFoldDB" id="A0A6J6DK93"/>
<evidence type="ECO:0000256" key="1">
    <source>
        <dbReference type="ARBA" id="ARBA00004651"/>
    </source>
</evidence>
<feature type="domain" description="ABC transmembrane type-1" evidence="8">
    <location>
        <begin position="1"/>
        <end position="187"/>
    </location>
</feature>
<evidence type="ECO:0000256" key="2">
    <source>
        <dbReference type="ARBA" id="ARBA00022448"/>
    </source>
</evidence>
<feature type="transmembrane region" description="Helical" evidence="7">
    <location>
        <begin position="6"/>
        <end position="23"/>
    </location>
</feature>
<organism evidence="9">
    <name type="scientific">freshwater metagenome</name>
    <dbReference type="NCBI Taxonomy" id="449393"/>
    <lineage>
        <taxon>unclassified sequences</taxon>
        <taxon>metagenomes</taxon>
        <taxon>ecological metagenomes</taxon>
    </lineage>
</organism>
<feature type="transmembrane region" description="Helical" evidence="7">
    <location>
        <begin position="323"/>
        <end position="342"/>
    </location>
</feature>
<dbReference type="PANTHER" id="PTHR30183">
    <property type="entry name" value="MOLYBDENUM TRANSPORT SYSTEM PERMEASE PROTEIN MODB"/>
    <property type="match status" value="1"/>
</dbReference>
<feature type="transmembrane region" description="Helical" evidence="7">
    <location>
        <begin position="215"/>
        <end position="232"/>
    </location>
</feature>
<keyword evidence="3" id="KW-1003">Cell membrane</keyword>
<dbReference type="PANTHER" id="PTHR30183:SF3">
    <property type="entry name" value="MOLYBDENUM TRANSPORT SYSTEM PERMEASE PROTEIN MODB"/>
    <property type="match status" value="1"/>
</dbReference>
<evidence type="ECO:0000313" key="9">
    <source>
        <dbReference type="EMBL" id="CAB4564567.1"/>
    </source>
</evidence>
<evidence type="ECO:0000256" key="5">
    <source>
        <dbReference type="ARBA" id="ARBA00022989"/>
    </source>
</evidence>
<dbReference type="SUPFAM" id="SSF161098">
    <property type="entry name" value="MetI-like"/>
    <property type="match status" value="2"/>
</dbReference>
<evidence type="ECO:0000259" key="8">
    <source>
        <dbReference type="PROSITE" id="PS50928"/>
    </source>
</evidence>
<feature type="transmembrane region" description="Helical" evidence="7">
    <location>
        <begin position="122"/>
        <end position="143"/>
    </location>
</feature>
<dbReference type="GO" id="GO:0055085">
    <property type="term" value="P:transmembrane transport"/>
    <property type="evidence" value="ECO:0007669"/>
    <property type="project" value="InterPro"/>
</dbReference>
<dbReference type="Gene3D" id="1.10.3720.10">
    <property type="entry name" value="MetI-like"/>
    <property type="match status" value="2"/>
</dbReference>
<gene>
    <name evidence="9" type="ORF">UFOPK1684_00339</name>
</gene>
<name>A0A6J6DK93_9ZZZZ</name>
<dbReference type="GO" id="GO:0005886">
    <property type="term" value="C:plasma membrane"/>
    <property type="evidence" value="ECO:0007669"/>
    <property type="project" value="UniProtKB-SubCell"/>
</dbReference>
<feature type="transmembrane region" description="Helical" evidence="7">
    <location>
        <begin position="68"/>
        <end position="91"/>
    </location>
</feature>
<keyword evidence="6 7" id="KW-0472">Membrane</keyword>
<accession>A0A6J6DK93</accession>
<proteinExistence type="predicted"/>
<dbReference type="EMBL" id="CAEZTM010000009">
    <property type="protein sequence ID" value="CAB4564567.1"/>
    <property type="molecule type" value="Genomic_DNA"/>
</dbReference>
<feature type="domain" description="ABC transmembrane type-1" evidence="8">
    <location>
        <begin position="258"/>
        <end position="449"/>
    </location>
</feature>
<evidence type="ECO:0000256" key="7">
    <source>
        <dbReference type="SAM" id="Phobius"/>
    </source>
</evidence>
<evidence type="ECO:0000256" key="3">
    <source>
        <dbReference type="ARBA" id="ARBA00022475"/>
    </source>
</evidence>
<feature type="transmembrane region" description="Helical" evidence="7">
    <location>
        <begin position="383"/>
        <end position="408"/>
    </location>
</feature>
<dbReference type="CDD" id="cd06261">
    <property type="entry name" value="TM_PBP2"/>
    <property type="match status" value="2"/>
</dbReference>
<keyword evidence="4 7" id="KW-0812">Transmembrane</keyword>
<feature type="transmembrane region" description="Helical" evidence="7">
    <location>
        <begin position="294"/>
        <end position="317"/>
    </location>
</feature>
<keyword evidence="2" id="KW-0813">Transport</keyword>
<reference evidence="9" key="1">
    <citation type="submission" date="2020-05" db="EMBL/GenBank/DDBJ databases">
        <authorList>
            <person name="Chiriac C."/>
            <person name="Salcher M."/>
            <person name="Ghai R."/>
            <person name="Kavagutti S V."/>
        </authorList>
    </citation>
    <scope>NUCLEOTIDE SEQUENCE</scope>
</reference>
<feature type="transmembrane region" description="Helical" evidence="7">
    <location>
        <begin position="428"/>
        <end position="450"/>
    </location>
</feature>
<feature type="transmembrane region" description="Helical" evidence="7">
    <location>
        <begin position="35"/>
        <end position="56"/>
    </location>
</feature>
<dbReference type="Pfam" id="PF00528">
    <property type="entry name" value="BPD_transp_1"/>
    <property type="match status" value="1"/>
</dbReference>
<evidence type="ECO:0000256" key="6">
    <source>
        <dbReference type="ARBA" id="ARBA00023136"/>
    </source>
</evidence>
<keyword evidence="5 7" id="KW-1133">Transmembrane helix</keyword>
<evidence type="ECO:0000256" key="4">
    <source>
        <dbReference type="ARBA" id="ARBA00022692"/>
    </source>
</evidence>